<evidence type="ECO:0000313" key="12">
    <source>
        <dbReference type="Proteomes" id="UP001589628"/>
    </source>
</evidence>
<keyword evidence="12" id="KW-1185">Reference proteome</keyword>
<accession>A0ABV5Z8W3</accession>
<keyword evidence="8 9" id="KW-0131">Cell cycle</keyword>
<dbReference type="Gene3D" id="3.10.20.310">
    <property type="entry name" value="membrane protein fhac"/>
    <property type="match status" value="1"/>
</dbReference>
<dbReference type="InterPro" id="IPR005548">
    <property type="entry name" value="Cell_div_FtsQ/DivIB_C"/>
</dbReference>
<keyword evidence="2 9" id="KW-1003">Cell membrane</keyword>
<dbReference type="InterPro" id="IPR034746">
    <property type="entry name" value="POTRA"/>
</dbReference>
<dbReference type="PANTHER" id="PTHR35851">
    <property type="entry name" value="CELL DIVISION PROTEIN FTSQ"/>
    <property type="match status" value="1"/>
</dbReference>
<keyword evidence="6 9" id="KW-1133">Transmembrane helix</keyword>
<comment type="subunit">
    <text evidence="9">Part of a complex composed of FtsB, FtsL and FtsQ.</text>
</comment>
<evidence type="ECO:0000256" key="4">
    <source>
        <dbReference type="ARBA" id="ARBA00022618"/>
    </source>
</evidence>
<comment type="function">
    <text evidence="9">Essential cell division protein. May link together the upstream cell division proteins, which are predominantly cytoplasmic, with the downstream cell division proteins, which are predominantly periplasmic. May control correct divisome assembly.</text>
</comment>
<keyword evidence="3 9" id="KW-0997">Cell inner membrane</keyword>
<organism evidence="11 12">
    <name type="scientific">Balneatrix alpica</name>
    <dbReference type="NCBI Taxonomy" id="75684"/>
    <lineage>
        <taxon>Bacteria</taxon>
        <taxon>Pseudomonadati</taxon>
        <taxon>Pseudomonadota</taxon>
        <taxon>Gammaproteobacteria</taxon>
        <taxon>Oceanospirillales</taxon>
        <taxon>Balneatrichaceae</taxon>
        <taxon>Balneatrix</taxon>
    </lineage>
</organism>
<evidence type="ECO:0000256" key="3">
    <source>
        <dbReference type="ARBA" id="ARBA00022519"/>
    </source>
</evidence>
<comment type="subcellular location">
    <subcellularLocation>
        <location evidence="9">Cell inner membrane</location>
        <topology evidence="9">Single-pass type II membrane protein</topology>
    </subcellularLocation>
    <subcellularLocation>
        <location evidence="1">Membrane</location>
    </subcellularLocation>
    <text evidence="9">Localizes to the division septum.</text>
</comment>
<name>A0ABV5Z8W3_9GAMM</name>
<dbReference type="PROSITE" id="PS51779">
    <property type="entry name" value="POTRA"/>
    <property type="match status" value="1"/>
</dbReference>
<dbReference type="Proteomes" id="UP001589628">
    <property type="component" value="Unassembled WGS sequence"/>
</dbReference>
<evidence type="ECO:0000256" key="7">
    <source>
        <dbReference type="ARBA" id="ARBA00023136"/>
    </source>
</evidence>
<keyword evidence="4 9" id="KW-0132">Cell division</keyword>
<protein>
    <recommendedName>
        <fullName evidence="9">Cell division protein FtsQ</fullName>
    </recommendedName>
</protein>
<comment type="caution">
    <text evidence="11">The sequence shown here is derived from an EMBL/GenBank/DDBJ whole genome shotgun (WGS) entry which is preliminary data.</text>
</comment>
<evidence type="ECO:0000256" key="5">
    <source>
        <dbReference type="ARBA" id="ARBA00022692"/>
    </source>
</evidence>
<evidence type="ECO:0000313" key="11">
    <source>
        <dbReference type="EMBL" id="MFB9885714.1"/>
    </source>
</evidence>
<evidence type="ECO:0000259" key="10">
    <source>
        <dbReference type="PROSITE" id="PS51779"/>
    </source>
</evidence>
<evidence type="ECO:0000256" key="9">
    <source>
        <dbReference type="HAMAP-Rule" id="MF_00911"/>
    </source>
</evidence>
<dbReference type="Pfam" id="PF03799">
    <property type="entry name" value="FtsQ_DivIB_C"/>
    <property type="match status" value="1"/>
</dbReference>
<feature type="domain" description="POTRA" evidence="10">
    <location>
        <begin position="47"/>
        <end position="116"/>
    </location>
</feature>
<gene>
    <name evidence="9" type="primary">ftsQ</name>
    <name evidence="11" type="ORF">ACFFLH_04740</name>
</gene>
<evidence type="ECO:0000256" key="1">
    <source>
        <dbReference type="ARBA" id="ARBA00004370"/>
    </source>
</evidence>
<feature type="transmembrane region" description="Helical" evidence="9">
    <location>
        <begin position="17"/>
        <end position="38"/>
    </location>
</feature>
<evidence type="ECO:0000256" key="2">
    <source>
        <dbReference type="ARBA" id="ARBA00022475"/>
    </source>
</evidence>
<evidence type="ECO:0000256" key="8">
    <source>
        <dbReference type="ARBA" id="ARBA00023306"/>
    </source>
</evidence>
<proteinExistence type="inferred from homology"/>
<comment type="similarity">
    <text evidence="9">Belongs to the FtsQ/DivIB family. FtsQ subfamily.</text>
</comment>
<dbReference type="PANTHER" id="PTHR35851:SF1">
    <property type="entry name" value="CELL DIVISION PROTEIN FTSQ"/>
    <property type="match status" value="1"/>
</dbReference>
<keyword evidence="5 9" id="KW-0812">Transmembrane</keyword>
<dbReference type="RefSeq" id="WP_051527823.1">
    <property type="nucleotide sequence ID" value="NZ_JAUESS010000005.1"/>
</dbReference>
<dbReference type="Pfam" id="PF08478">
    <property type="entry name" value="POTRA_1"/>
    <property type="match status" value="1"/>
</dbReference>
<reference evidence="11 12" key="1">
    <citation type="submission" date="2024-09" db="EMBL/GenBank/DDBJ databases">
        <authorList>
            <person name="Sun Q."/>
            <person name="Mori K."/>
        </authorList>
    </citation>
    <scope>NUCLEOTIDE SEQUENCE [LARGE SCALE GENOMIC DNA]</scope>
    <source>
        <strain evidence="11 12">ATCC 51285</strain>
    </source>
</reference>
<sequence>MQPKVQRPKRVLPWRRWLTWCFNSFALVVLVVTADVSYRELKPWLDRPISQVSLEGEFQYIDVPELTALLRAELQGTFFSLDLQRLQQMLEADPWVERAEIRRVWPDEVVITLEEQLPVARWGDEGLVNPAGEVFSPANVQDETFRALPQLFGPQEQAPELMRYFSSLSQQLRPLGMNVDELVLEQRGAWTLGLSVDQQPLRVLMGREDLRPRLHRFMRAYQSVLKERVAQIEQVDVRHTNGVAVRWRPPAVTAETPAKS</sequence>
<keyword evidence="7 9" id="KW-0472">Membrane</keyword>
<dbReference type="GO" id="GO:0051301">
    <property type="term" value="P:cell division"/>
    <property type="evidence" value="ECO:0007669"/>
    <property type="project" value="UniProtKB-KW"/>
</dbReference>
<dbReference type="InterPro" id="IPR026579">
    <property type="entry name" value="FtsQ"/>
</dbReference>
<dbReference type="InterPro" id="IPR013685">
    <property type="entry name" value="POTRA_FtsQ_type"/>
</dbReference>
<dbReference type="HAMAP" id="MF_00911">
    <property type="entry name" value="FtsQ_subfam"/>
    <property type="match status" value="1"/>
</dbReference>
<dbReference type="InterPro" id="IPR045335">
    <property type="entry name" value="FtsQ_C_sf"/>
</dbReference>
<dbReference type="Gene3D" id="3.40.50.11690">
    <property type="entry name" value="Cell division protein FtsQ/DivIB"/>
    <property type="match status" value="1"/>
</dbReference>
<dbReference type="EMBL" id="JBHLZN010000001">
    <property type="protein sequence ID" value="MFB9885714.1"/>
    <property type="molecule type" value="Genomic_DNA"/>
</dbReference>
<evidence type="ECO:0000256" key="6">
    <source>
        <dbReference type="ARBA" id="ARBA00022989"/>
    </source>
</evidence>